<evidence type="ECO:0000256" key="2">
    <source>
        <dbReference type="ARBA" id="ARBA00023163"/>
    </source>
</evidence>
<keyword evidence="4" id="KW-1185">Reference proteome</keyword>
<evidence type="ECO:0000313" key="3">
    <source>
        <dbReference type="EMBL" id="MDR7335774.1"/>
    </source>
</evidence>
<evidence type="ECO:0000313" key="4">
    <source>
        <dbReference type="Proteomes" id="UP001180825"/>
    </source>
</evidence>
<dbReference type="Gene3D" id="3.40.50.150">
    <property type="entry name" value="Vaccinia Virus protein VP39"/>
    <property type="match status" value="1"/>
</dbReference>
<dbReference type="PROSITE" id="PS50985">
    <property type="entry name" value="GRAS"/>
    <property type="match status" value="1"/>
</dbReference>
<reference evidence="3 4" key="1">
    <citation type="submission" date="2023-07" db="EMBL/GenBank/DDBJ databases">
        <title>Sorghum-associated microbial communities from plants grown in Nebraska, USA.</title>
        <authorList>
            <person name="Schachtman D."/>
        </authorList>
    </citation>
    <scope>NUCLEOTIDE SEQUENCE [LARGE SCALE GENOMIC DNA]</scope>
    <source>
        <strain evidence="3 4">BE316</strain>
    </source>
</reference>
<dbReference type="Pfam" id="PF03514">
    <property type="entry name" value="GRAS"/>
    <property type="match status" value="1"/>
</dbReference>
<dbReference type="InterPro" id="IPR005202">
    <property type="entry name" value="TF_GRAS"/>
</dbReference>
<dbReference type="Proteomes" id="UP001180825">
    <property type="component" value="Unassembled WGS sequence"/>
</dbReference>
<protein>
    <recommendedName>
        <fullName evidence="5">GRAS domain family protein</fullName>
    </recommendedName>
</protein>
<keyword evidence="2" id="KW-0804">Transcription</keyword>
<evidence type="ECO:0000256" key="1">
    <source>
        <dbReference type="ARBA" id="ARBA00023015"/>
    </source>
</evidence>
<dbReference type="InterPro" id="IPR029063">
    <property type="entry name" value="SAM-dependent_MTases_sf"/>
</dbReference>
<dbReference type="SUPFAM" id="SSF53335">
    <property type="entry name" value="S-adenosyl-L-methionine-dependent methyltransferases"/>
    <property type="match status" value="1"/>
</dbReference>
<comment type="caution">
    <text evidence="3">The sequence shown here is derived from an EMBL/GenBank/DDBJ whole genome shotgun (WGS) entry which is preliminary data.</text>
</comment>
<proteinExistence type="predicted"/>
<name>A0ABU2AF10_9BURK</name>
<dbReference type="EMBL" id="JAVDXV010000011">
    <property type="protein sequence ID" value="MDR7335774.1"/>
    <property type="molecule type" value="Genomic_DNA"/>
</dbReference>
<evidence type="ECO:0008006" key="5">
    <source>
        <dbReference type="Google" id="ProtNLM"/>
    </source>
</evidence>
<gene>
    <name evidence="3" type="ORF">J2X21_004941</name>
</gene>
<accession>A0ABU2AF10</accession>
<dbReference type="PANTHER" id="PTHR31636">
    <property type="entry name" value="OSJNBA0084A10.13 PROTEIN-RELATED"/>
    <property type="match status" value="1"/>
</dbReference>
<sequence length="381" mass="41805">MQLVTTTPLRLRHGARHYAQIEELHRLARAVEAGSPSARGELQQWLNSVQQSGDPRHVGLYVFGAALAQRLEGRTAAEANLYLRRYERTQIELFNLLGRALPFVGLATTVCNQAIAHACRGTQRAALIDVGIGTGRQVLQLLPTLAAQGLRELTVIGIEPAEAALQMARQQLEQAAQESGLTIRVLPLLGSVEALTELQWAQIHASCAEMPVVINASFALHHINDDGRGRDQRQLVLQRLHALDPALLVLAEPDVDHLETALYPRFRNCFAHFSAVFDTLDRLDMAQADRDALKAGFFGREIADILGQPEGRRSERHESAAQWLRRLADAGFDVAIDEAAAAVGAVQGPVQLRRRAYHCSLEAGGEPVVALFCARPQRALH</sequence>
<keyword evidence="1" id="KW-0805">Transcription regulation</keyword>
<organism evidence="3 4">
    <name type="scientific">Roseateles asaccharophilus</name>
    <dbReference type="NCBI Taxonomy" id="582607"/>
    <lineage>
        <taxon>Bacteria</taxon>
        <taxon>Pseudomonadati</taxon>
        <taxon>Pseudomonadota</taxon>
        <taxon>Betaproteobacteria</taxon>
        <taxon>Burkholderiales</taxon>
        <taxon>Sphaerotilaceae</taxon>
        <taxon>Roseateles</taxon>
    </lineage>
</organism>
<dbReference type="RefSeq" id="WP_310332776.1">
    <property type="nucleotide sequence ID" value="NZ_JAVDXV010000011.1"/>
</dbReference>